<dbReference type="EMBL" id="PP079414">
    <property type="protein sequence ID" value="WWO60232.1"/>
    <property type="molecule type" value="Genomic_DNA"/>
</dbReference>
<evidence type="ECO:0000313" key="2">
    <source>
        <dbReference type="Proteomes" id="UP001386178"/>
    </source>
</evidence>
<evidence type="ECO:0000313" key="1">
    <source>
        <dbReference type="EMBL" id="WWO60232.1"/>
    </source>
</evidence>
<sequence length="158" mass="18016">MAKHLPKHFVVTFPSQHEQVPIVKDIMLQLAIKLGGYTLTSGRGAYVRQDDGSLQLEPVTILTAYFDERTQSVAHELRRMLVDKLHLVGEESVLVEYDHPAGGHLIRALVFGESLRVEWSDSEKMWYTVRYGKRDYYIDYDSACAARTTQLNPPVSVH</sequence>
<reference evidence="1 2" key="1">
    <citation type="submission" date="2024-01" db="EMBL/GenBank/DDBJ databases">
        <title>Novel lytic viruses for Xanthomonas sp. and Stenotrophomonas maltophilia.</title>
        <authorList>
            <person name="Petrzik K."/>
            <person name="Brazdova S."/>
            <person name="Sovova L."/>
            <person name="Neoralova M."/>
        </authorList>
    </citation>
    <scope>NUCLEOTIDE SEQUENCE [LARGE SCALE GENOMIC DNA]</scope>
</reference>
<keyword evidence="2" id="KW-1185">Reference proteome</keyword>
<protein>
    <submittedName>
        <fullName evidence="1">Uncharacterized protein</fullName>
    </submittedName>
</protein>
<organism evidence="1 2">
    <name type="scientific">Xanthomonas phage SB3</name>
    <dbReference type="NCBI Taxonomy" id="3117472"/>
    <lineage>
        <taxon>Viruses</taxon>
        <taxon>Duplodnaviria</taxon>
        <taxon>Heunggongvirae</taxon>
        <taxon>Uroviricota</taxon>
        <taxon>Caudoviricetes</taxon>
        <taxon>Autographivirales</taxon>
        <taxon>Autonotataviridae</taxon>
        <taxon>Euvesivirus</taxon>
        <taxon>Euvesivirus SB3</taxon>
    </lineage>
</organism>
<name>A0ABZ2GY13_9CAUD</name>
<accession>A0ABZ2GY13</accession>
<proteinExistence type="predicted"/>
<dbReference type="Proteomes" id="UP001386178">
    <property type="component" value="Segment"/>
</dbReference>